<gene>
    <name evidence="2" type="ORF">CDAR_125951</name>
</gene>
<evidence type="ECO:0000313" key="2">
    <source>
        <dbReference type="EMBL" id="GIY71706.1"/>
    </source>
</evidence>
<dbReference type="Proteomes" id="UP001054837">
    <property type="component" value="Unassembled WGS sequence"/>
</dbReference>
<evidence type="ECO:0000313" key="3">
    <source>
        <dbReference type="Proteomes" id="UP001054837"/>
    </source>
</evidence>
<dbReference type="AlphaFoldDB" id="A0AAV4VMP1"/>
<feature type="region of interest" description="Disordered" evidence="1">
    <location>
        <begin position="1"/>
        <end position="23"/>
    </location>
</feature>
<comment type="caution">
    <text evidence="2">The sequence shown here is derived from an EMBL/GenBank/DDBJ whole genome shotgun (WGS) entry which is preliminary data.</text>
</comment>
<reference evidence="2 3" key="1">
    <citation type="submission" date="2021-06" db="EMBL/GenBank/DDBJ databases">
        <title>Caerostris darwini draft genome.</title>
        <authorList>
            <person name="Kono N."/>
            <person name="Arakawa K."/>
        </authorList>
    </citation>
    <scope>NUCLEOTIDE SEQUENCE [LARGE SCALE GENOMIC DNA]</scope>
</reference>
<organism evidence="2 3">
    <name type="scientific">Caerostris darwini</name>
    <dbReference type="NCBI Taxonomy" id="1538125"/>
    <lineage>
        <taxon>Eukaryota</taxon>
        <taxon>Metazoa</taxon>
        <taxon>Ecdysozoa</taxon>
        <taxon>Arthropoda</taxon>
        <taxon>Chelicerata</taxon>
        <taxon>Arachnida</taxon>
        <taxon>Araneae</taxon>
        <taxon>Araneomorphae</taxon>
        <taxon>Entelegynae</taxon>
        <taxon>Araneoidea</taxon>
        <taxon>Araneidae</taxon>
        <taxon>Caerostris</taxon>
    </lineage>
</organism>
<name>A0AAV4VMP1_9ARAC</name>
<protein>
    <submittedName>
        <fullName evidence="2">Uncharacterized protein</fullName>
    </submittedName>
</protein>
<evidence type="ECO:0000256" key="1">
    <source>
        <dbReference type="SAM" id="MobiDB-lite"/>
    </source>
</evidence>
<accession>A0AAV4VMP1</accession>
<dbReference type="EMBL" id="BPLQ01013373">
    <property type="protein sequence ID" value="GIY71706.1"/>
    <property type="molecule type" value="Genomic_DNA"/>
</dbReference>
<keyword evidence="3" id="KW-1185">Reference proteome</keyword>
<sequence length="100" mass="11221">MQPKNAGGRTLKTNGDVNPSGRGLCRGSEILKPRIPLRILSFSSIDSKEVSEGCGEKKPRDAAPQNHFERKFKFFREKLAKFFFLPPPSRYPISLCGLNL</sequence>
<proteinExistence type="predicted"/>